<dbReference type="CDD" id="cd06173">
    <property type="entry name" value="MFS_MefA_like"/>
    <property type="match status" value="1"/>
</dbReference>
<dbReference type="InterPro" id="IPR010290">
    <property type="entry name" value="TM_effector"/>
</dbReference>
<proteinExistence type="predicted"/>
<keyword evidence="2" id="KW-0813">Transport</keyword>
<evidence type="ECO:0000256" key="6">
    <source>
        <dbReference type="ARBA" id="ARBA00023136"/>
    </source>
</evidence>
<feature type="transmembrane region" description="Helical" evidence="7">
    <location>
        <begin position="405"/>
        <end position="427"/>
    </location>
</feature>
<feature type="transmembrane region" description="Helical" evidence="7">
    <location>
        <begin position="251"/>
        <end position="277"/>
    </location>
</feature>
<evidence type="ECO:0000256" key="4">
    <source>
        <dbReference type="ARBA" id="ARBA00022692"/>
    </source>
</evidence>
<gene>
    <name evidence="8" type="ORF">ABWK59_34025</name>
</gene>
<feature type="transmembrane region" description="Helical" evidence="7">
    <location>
        <begin position="85"/>
        <end position="104"/>
    </location>
</feature>
<feature type="transmembrane region" description="Helical" evidence="7">
    <location>
        <begin position="283"/>
        <end position="306"/>
    </location>
</feature>
<dbReference type="InterPro" id="IPR036259">
    <property type="entry name" value="MFS_trans_sf"/>
</dbReference>
<comment type="subcellular location">
    <subcellularLocation>
        <location evidence="1">Cell membrane</location>
        <topology evidence="1">Multi-pass membrane protein</topology>
    </subcellularLocation>
</comment>
<sequence>MATDTVDGGIVDASAGTGAVEAERREAPHGDGRGDGRAGVFWRYWAASTVSRLGDQVTAVALPLVAVVTLHASALQVGLIAGASYVAWLLIGLPAGVLVHRLPLRGTQVVMDLVRGAAVASVPLAAFLGVLGLPQLVAVALVVGLASVVFDVGNSTFLPSIVAKEELTARNSLVSASSSATELAGPSLGGVLVQFLGGAASMLLDAVSYLVSAVLLSSLPRAEQPAGDRARAVGMREQIREGWRFVTRHPVIGPCAADATAVNFVCGGLMTLTPVFLVRTLDAPAAAVGALMATGGLGSLIGAAVTPRLVARIGAGGTLRRAAVVAAAFAFLLPVADSGWGTLVFALGYAGFGAGVVVTSIVTRTHRQTQTPPELLPRVMATVRFVSWGAIPVGALAAGAASEAWGARTALLLLATASLASPAILLASPVRRLRALA</sequence>
<evidence type="ECO:0000256" key="7">
    <source>
        <dbReference type="SAM" id="Phobius"/>
    </source>
</evidence>
<dbReference type="SUPFAM" id="SSF103473">
    <property type="entry name" value="MFS general substrate transporter"/>
    <property type="match status" value="1"/>
</dbReference>
<evidence type="ECO:0000256" key="3">
    <source>
        <dbReference type="ARBA" id="ARBA00022475"/>
    </source>
</evidence>
<dbReference type="PANTHER" id="PTHR23513:SF6">
    <property type="entry name" value="MAJOR FACILITATOR SUPERFAMILY ASSOCIATED DOMAIN-CONTAINING PROTEIN"/>
    <property type="match status" value="1"/>
</dbReference>
<dbReference type="Gene3D" id="1.20.1250.20">
    <property type="entry name" value="MFS general substrate transporter like domains"/>
    <property type="match status" value="1"/>
</dbReference>
<evidence type="ECO:0000256" key="2">
    <source>
        <dbReference type="ARBA" id="ARBA00022448"/>
    </source>
</evidence>
<evidence type="ECO:0000256" key="5">
    <source>
        <dbReference type="ARBA" id="ARBA00022989"/>
    </source>
</evidence>
<reference evidence="8" key="1">
    <citation type="submission" date="2024-06" db="EMBL/GenBank/DDBJ databases">
        <title>The genome sequences of Kitasatospora sp. strain HUAS MG31.</title>
        <authorList>
            <person name="Mo P."/>
        </authorList>
    </citation>
    <scope>NUCLEOTIDE SEQUENCE</scope>
    <source>
        <strain evidence="8">HUAS MG31</strain>
    </source>
</reference>
<feature type="transmembrane region" description="Helical" evidence="7">
    <location>
        <begin position="124"/>
        <end position="150"/>
    </location>
</feature>
<keyword evidence="3" id="KW-1003">Cell membrane</keyword>
<dbReference type="PANTHER" id="PTHR23513">
    <property type="entry name" value="INTEGRAL MEMBRANE EFFLUX PROTEIN-RELATED"/>
    <property type="match status" value="1"/>
</dbReference>
<keyword evidence="6 7" id="KW-0472">Membrane</keyword>
<dbReference type="KEGG" id="kcm:ABWK59_34025"/>
<protein>
    <submittedName>
        <fullName evidence="8">MFS transporter</fullName>
    </submittedName>
</protein>
<dbReference type="RefSeq" id="WP_354644525.1">
    <property type="nucleotide sequence ID" value="NZ_CP159872.1"/>
</dbReference>
<organism evidence="8">
    <name type="scientific">Kitasatospora camelliae</name>
    <dbReference type="NCBI Taxonomy" id="3156397"/>
    <lineage>
        <taxon>Bacteria</taxon>
        <taxon>Bacillati</taxon>
        <taxon>Actinomycetota</taxon>
        <taxon>Actinomycetes</taxon>
        <taxon>Kitasatosporales</taxon>
        <taxon>Streptomycetaceae</taxon>
        <taxon>Kitasatospora</taxon>
    </lineage>
</organism>
<feature type="transmembrane region" description="Helical" evidence="7">
    <location>
        <begin position="342"/>
        <end position="363"/>
    </location>
</feature>
<feature type="transmembrane region" description="Helical" evidence="7">
    <location>
        <begin position="191"/>
        <end position="216"/>
    </location>
</feature>
<keyword evidence="5 7" id="KW-1133">Transmembrane helix</keyword>
<dbReference type="EMBL" id="CP159872">
    <property type="protein sequence ID" value="XCM83589.1"/>
    <property type="molecule type" value="Genomic_DNA"/>
</dbReference>
<feature type="transmembrane region" description="Helical" evidence="7">
    <location>
        <begin position="375"/>
        <end position="399"/>
    </location>
</feature>
<dbReference type="Pfam" id="PF05977">
    <property type="entry name" value="MFS_3"/>
    <property type="match status" value="1"/>
</dbReference>
<keyword evidence="4 7" id="KW-0812">Transmembrane</keyword>
<dbReference type="GO" id="GO:0005886">
    <property type="term" value="C:plasma membrane"/>
    <property type="evidence" value="ECO:0007669"/>
    <property type="project" value="UniProtKB-SubCell"/>
</dbReference>
<name>A0AAU8K4N3_9ACTN</name>
<evidence type="ECO:0000313" key="8">
    <source>
        <dbReference type="EMBL" id="XCM83589.1"/>
    </source>
</evidence>
<feature type="transmembrane region" description="Helical" evidence="7">
    <location>
        <begin position="318"/>
        <end position="336"/>
    </location>
</feature>
<accession>A0AAU8K4N3</accession>
<evidence type="ECO:0000256" key="1">
    <source>
        <dbReference type="ARBA" id="ARBA00004651"/>
    </source>
</evidence>
<dbReference type="AlphaFoldDB" id="A0AAU8K4N3"/>